<keyword evidence="2" id="KW-1185">Reference proteome</keyword>
<organism evidence="1 2">
    <name type="scientific">Corynebacterium atypicum</name>
    <dbReference type="NCBI Taxonomy" id="191610"/>
    <lineage>
        <taxon>Bacteria</taxon>
        <taxon>Bacillati</taxon>
        <taxon>Actinomycetota</taxon>
        <taxon>Actinomycetes</taxon>
        <taxon>Mycobacteriales</taxon>
        <taxon>Corynebacteriaceae</taxon>
        <taxon>Corynebacterium</taxon>
    </lineage>
</organism>
<evidence type="ECO:0000313" key="2">
    <source>
        <dbReference type="Proteomes" id="UP000028504"/>
    </source>
</evidence>
<evidence type="ECO:0008006" key="3">
    <source>
        <dbReference type="Google" id="ProtNLM"/>
    </source>
</evidence>
<dbReference type="EMBL" id="CP008944">
    <property type="protein sequence ID" value="AIG63434.1"/>
    <property type="molecule type" value="Genomic_DNA"/>
</dbReference>
<dbReference type="NCBIfam" id="TIGR03941">
    <property type="entry name" value="tRNA_deam_assoc"/>
    <property type="match status" value="1"/>
</dbReference>
<accession>A0ABN4DE17</accession>
<name>A0ABN4DE17_9CORY</name>
<proteinExistence type="predicted"/>
<dbReference type="InterPro" id="IPR023869">
    <property type="entry name" value="tRNA_Adeno_NH3ase_assoc_put"/>
</dbReference>
<gene>
    <name evidence="1" type="ORF">CATYP_00520</name>
</gene>
<reference evidence="1 2" key="1">
    <citation type="submission" date="2014-07" db="EMBL/GenBank/DDBJ databases">
        <title>Complete genome sequence of Corynebacterium atypicum DSM 44849: identifiction of the mycolic acid biosynthesis genes.</title>
        <authorList>
            <person name="Tippelt A."/>
            <person name="Mollmann S."/>
            <person name="Albersmeier A."/>
            <person name="Jaenicke S."/>
            <person name="Ruckert C."/>
            <person name="Tauch A."/>
        </authorList>
    </citation>
    <scope>NUCLEOTIDE SEQUENCE [LARGE SCALE GENOMIC DNA]</scope>
    <source>
        <strain evidence="1 2">R2070</strain>
    </source>
</reference>
<dbReference type="Proteomes" id="UP000028504">
    <property type="component" value="Chromosome"/>
</dbReference>
<sequence>MDDQGEDEFFANFAVTVTLVDGQWLVHEFADDFTGLDASLRAVRALRSEGPAFALLCVDDDYFLIVRPSPTRTRLLLSDATAAVDDDIAADALDELGIEVPDLSDDELEETDPWPEGDFDILADLGLAEQVMEIIADDPESWASEQIVRIAEELDFVDELYGAVDIPNR</sequence>
<evidence type="ECO:0000313" key="1">
    <source>
        <dbReference type="EMBL" id="AIG63434.1"/>
    </source>
</evidence>
<protein>
    <recommendedName>
        <fullName evidence="3">tRNA adenosine deaminase</fullName>
    </recommendedName>
</protein>